<dbReference type="InterPro" id="IPR002671">
    <property type="entry name" value="Ribosomal_eL22"/>
</dbReference>
<evidence type="ECO:0000256" key="2">
    <source>
        <dbReference type="ARBA" id="ARBA00022980"/>
    </source>
</evidence>
<dbReference type="GO" id="GO:0005840">
    <property type="term" value="C:ribosome"/>
    <property type="evidence" value="ECO:0007669"/>
    <property type="project" value="UniProtKB-KW"/>
</dbReference>
<evidence type="ECO:0000313" key="7">
    <source>
        <dbReference type="Proteomes" id="UP001178507"/>
    </source>
</evidence>
<dbReference type="FunFam" id="3.30.1360.210:FF:000001">
    <property type="entry name" value="60S ribosomal protein L22 1"/>
    <property type="match status" value="1"/>
</dbReference>
<evidence type="ECO:0000256" key="1">
    <source>
        <dbReference type="ARBA" id="ARBA00007817"/>
    </source>
</evidence>
<keyword evidence="7" id="KW-1185">Reference proteome</keyword>
<gene>
    <name evidence="6" type="ORF">EVOR1521_LOCUS26981</name>
</gene>
<dbReference type="GO" id="GO:0003735">
    <property type="term" value="F:structural constituent of ribosome"/>
    <property type="evidence" value="ECO:0007669"/>
    <property type="project" value="InterPro"/>
</dbReference>
<dbReference type="Gene3D" id="3.30.1360.210">
    <property type="match status" value="1"/>
</dbReference>
<dbReference type="InterPro" id="IPR038526">
    <property type="entry name" value="Ribosomal_eL22_sf"/>
</dbReference>
<dbReference type="PANTHER" id="PTHR10064:SF0">
    <property type="entry name" value="FI24544P1-RELATED"/>
    <property type="match status" value="1"/>
</dbReference>
<evidence type="ECO:0000256" key="4">
    <source>
        <dbReference type="ARBA" id="ARBA00040613"/>
    </source>
</evidence>
<protein>
    <recommendedName>
        <fullName evidence="4">Large ribosomal subunit protein eL22</fullName>
    </recommendedName>
    <alternativeName>
        <fullName evidence="5">60S ribosomal protein L22</fullName>
    </alternativeName>
</protein>
<dbReference type="Proteomes" id="UP001178507">
    <property type="component" value="Unassembled WGS sequence"/>
</dbReference>
<sequence>MAVSSSCVAIPLQPCLKAFLASECNSQLEVAALGTKLALHGIGSLRVFAFGFAREEVVAIDITLGCLHDIAEARLSRDAARAGHLLAESPGALQLQVARKQCGETPLPQPLVAQAVPATVQSLPARTPLILDGNKRDCVRATDSAARLVSIFLQVNQASTLWPTYRALPSHQLQNQWLSALQGHLADFDYRGLQQVCSAWEKWCKWCSAHGSSMAAPNSIEMSAFVRETAKTRAGAVALRSRLRFLENHLGLKLCVTDVAVQRVLHDQAAPPKEIVVLTPRDVLAIWCWANSKNKLVAFFAKFCLIMALGSVRFRHAQRSVFVEMTEQGAVFEARRGKTRQGGFAAPPFQWYVAKFNFCLKKVDILATFIKDWQAVAGSCSYLMPGIKGTTVFQATEWLGRDMTAGQFCTFLNDLVSNSPVKSWPARQGASVGARACRRVMPTVAHATRMELPERYALGNWTAPEGAGRGGDAVMPLRYAANKFEAELKGEGIPDDLIAWMATHCKTPARFAFYVDSKEEIQTLIVDQVASTRNNRTVRAALVELWRKHSAAQERRLSRAAAGIGDQDWEGPLEGFVRDRLYAAFAAYYHFRLRPTASLCDNLLARFKRELDRKQFTVVSMSRVRSQACAGLHRAKRLKVSDTVSMDIAAADDDSSDLHGVFDYIDRLQLVMTGWAVVGCFEVRDGSGSLRAARWLPWDLACEYVDRAKRKLLLPGGKMVDLATLQKADESTREMWVDLMRNNDLTMGQAVEKCFVDASPFWLFAGAEVAPAVAARSGASQTAERGRQGSNEVILVKDKDKRQARPARIADQTSRGKSICALWNEGKCQAKCPDNKLHVCNFLLQNGHVCAAAAHRRSEVSSSQAACSSLPPTVTLKGGLKHSHAPAGMGAKVTSTQDWEPLLAEHREVLLGYNSGHTHVGSLKGDAKARHPLHVYWHESLRSGAGFDPAPDLSEHDLRGLGALAAGQQRGGEAHKHGLPRLIPWGFSAEEHLSQALKHVRAHGHPFATSPVLARDTRVAVEYACQWGADLAQWRRDVLKQVTRVAKSLEPLSRELRKLMSARVQRVAGGFNLGFLLWLQCVLAWPDVTFTWRIIVGFDIVGDVEVSNVLRPTEPSQPAQPLEELLRSSKTYVDSLCASLRPHQSPDMDKELLRLTQKDIDKGAGEGLFLRSDMDARFGAGAWRPLPRHVIQQEHNNKCRAIDNGKASGHNDATITRERVHTTSLEFFASASKAFLSHKQWLQQEATRAGVSLVLEIGVDDEEDAYRKYATSDRQQHWSVVALYHHVWRTVAFMPLVGHAFGLKSSVNNYNRAPGLLVAALTRLLAVCVTHYYDDFAVMDTCLGKGTARVALLQLADLCGVTFGQYKGQPMCPRATYIGCSVDVSRVFSHGLLKLDCKEGRREKLLAMTAAVERQGYLDPAVAGKLRAKAHYAGSTLTGRCLRGCENALAAVQHGIVENKTVKYTVDCQQPADDNIIEAKDFEKFLTNRIKVDGKTGNLGDKITVAREKSKVHVTAEAPFSKRYLKYLGKKYLKSQQLRDFLRIVAPTKTSYEMRYFNINDEKDEDDS</sequence>
<evidence type="ECO:0000256" key="3">
    <source>
        <dbReference type="ARBA" id="ARBA00023274"/>
    </source>
</evidence>
<comment type="caution">
    <text evidence="6">The sequence shown here is derived from an EMBL/GenBank/DDBJ whole genome shotgun (WGS) entry which is preliminary data.</text>
</comment>
<keyword evidence="3" id="KW-0687">Ribonucleoprotein</keyword>
<evidence type="ECO:0000256" key="5">
    <source>
        <dbReference type="ARBA" id="ARBA00041214"/>
    </source>
</evidence>
<dbReference type="GO" id="GO:0005737">
    <property type="term" value="C:cytoplasm"/>
    <property type="evidence" value="ECO:0007669"/>
    <property type="project" value="UniProtKB-ARBA"/>
</dbReference>
<evidence type="ECO:0000313" key="6">
    <source>
        <dbReference type="EMBL" id="CAJ1404559.1"/>
    </source>
</evidence>
<dbReference type="GO" id="GO:0002181">
    <property type="term" value="P:cytoplasmic translation"/>
    <property type="evidence" value="ECO:0007669"/>
    <property type="project" value="TreeGrafter"/>
</dbReference>
<dbReference type="EMBL" id="CAUJNA010003549">
    <property type="protein sequence ID" value="CAJ1404559.1"/>
    <property type="molecule type" value="Genomic_DNA"/>
</dbReference>
<organism evidence="6 7">
    <name type="scientific">Effrenium voratum</name>
    <dbReference type="NCBI Taxonomy" id="2562239"/>
    <lineage>
        <taxon>Eukaryota</taxon>
        <taxon>Sar</taxon>
        <taxon>Alveolata</taxon>
        <taxon>Dinophyceae</taxon>
        <taxon>Suessiales</taxon>
        <taxon>Symbiodiniaceae</taxon>
        <taxon>Effrenium</taxon>
    </lineage>
</organism>
<dbReference type="PANTHER" id="PTHR10064">
    <property type="entry name" value="60S RIBOSOMAL PROTEIN L22"/>
    <property type="match status" value="1"/>
</dbReference>
<dbReference type="GO" id="GO:1990904">
    <property type="term" value="C:ribonucleoprotein complex"/>
    <property type="evidence" value="ECO:0007669"/>
    <property type="project" value="UniProtKB-KW"/>
</dbReference>
<dbReference type="Pfam" id="PF01776">
    <property type="entry name" value="Ribosomal_L22e"/>
    <property type="match status" value="1"/>
</dbReference>
<proteinExistence type="inferred from homology"/>
<dbReference type="GO" id="GO:0003723">
    <property type="term" value="F:RNA binding"/>
    <property type="evidence" value="ECO:0007669"/>
    <property type="project" value="TreeGrafter"/>
</dbReference>
<keyword evidence="2" id="KW-0689">Ribosomal protein</keyword>
<name>A0AA36JGC5_9DINO</name>
<comment type="similarity">
    <text evidence="1">Belongs to the eukaryotic ribosomal protein eL22 family.</text>
</comment>
<reference evidence="6" key="1">
    <citation type="submission" date="2023-08" db="EMBL/GenBank/DDBJ databases">
        <authorList>
            <person name="Chen Y."/>
            <person name="Shah S."/>
            <person name="Dougan E. K."/>
            <person name="Thang M."/>
            <person name="Chan C."/>
        </authorList>
    </citation>
    <scope>NUCLEOTIDE SEQUENCE</scope>
</reference>
<accession>A0AA36JGC5</accession>